<comment type="caution">
    <text evidence="1">The sequence shown here is derived from an EMBL/GenBank/DDBJ whole genome shotgun (WGS) entry which is preliminary data.</text>
</comment>
<gene>
    <name evidence="1" type="ORF">GMARGA_LOCUS31566</name>
</gene>
<dbReference type="EMBL" id="CAJVQB010047410">
    <property type="protein sequence ID" value="CAG8833457.1"/>
    <property type="molecule type" value="Genomic_DNA"/>
</dbReference>
<dbReference type="Proteomes" id="UP000789901">
    <property type="component" value="Unassembled WGS sequence"/>
</dbReference>
<evidence type="ECO:0000313" key="2">
    <source>
        <dbReference type="Proteomes" id="UP000789901"/>
    </source>
</evidence>
<keyword evidence="2" id="KW-1185">Reference proteome</keyword>
<proteinExistence type="predicted"/>
<reference evidence="1 2" key="1">
    <citation type="submission" date="2021-06" db="EMBL/GenBank/DDBJ databases">
        <authorList>
            <person name="Kallberg Y."/>
            <person name="Tangrot J."/>
            <person name="Rosling A."/>
        </authorList>
    </citation>
    <scope>NUCLEOTIDE SEQUENCE [LARGE SCALE GENOMIC DNA]</scope>
    <source>
        <strain evidence="1 2">120-4 pot B 10/14</strain>
    </source>
</reference>
<sequence>RKEPLRMGAIFPLKDSRKFVTEFDFESEDSRRPVEFEDRVDETNDSLDVLKKRLESSMIG</sequence>
<accession>A0ABN7WJE6</accession>
<organism evidence="1 2">
    <name type="scientific">Gigaspora margarita</name>
    <dbReference type="NCBI Taxonomy" id="4874"/>
    <lineage>
        <taxon>Eukaryota</taxon>
        <taxon>Fungi</taxon>
        <taxon>Fungi incertae sedis</taxon>
        <taxon>Mucoromycota</taxon>
        <taxon>Glomeromycotina</taxon>
        <taxon>Glomeromycetes</taxon>
        <taxon>Diversisporales</taxon>
        <taxon>Gigasporaceae</taxon>
        <taxon>Gigaspora</taxon>
    </lineage>
</organism>
<feature type="non-terminal residue" evidence="1">
    <location>
        <position position="1"/>
    </location>
</feature>
<name>A0ABN7WJE6_GIGMA</name>
<protein>
    <submittedName>
        <fullName evidence="1">8158_t:CDS:1</fullName>
    </submittedName>
</protein>
<evidence type="ECO:0000313" key="1">
    <source>
        <dbReference type="EMBL" id="CAG8833457.1"/>
    </source>
</evidence>